<accession>A0ABS6EJF9</accession>
<evidence type="ECO:0000313" key="4">
    <source>
        <dbReference type="Proteomes" id="UP000726170"/>
    </source>
</evidence>
<dbReference type="Proteomes" id="UP000726170">
    <property type="component" value="Unassembled WGS sequence"/>
</dbReference>
<dbReference type="EMBL" id="JAHLQF010000003">
    <property type="protein sequence ID" value="MBU5485277.1"/>
    <property type="molecule type" value="Genomic_DNA"/>
</dbReference>
<comment type="caution">
    <text evidence="3">The sequence shown here is derived from an EMBL/GenBank/DDBJ whole genome shotgun (WGS) entry which is preliminary data.</text>
</comment>
<reference evidence="3 4" key="1">
    <citation type="submission" date="2021-06" db="EMBL/GenBank/DDBJ databases">
        <authorList>
            <person name="Sun Q."/>
            <person name="Li D."/>
        </authorList>
    </citation>
    <scope>NUCLEOTIDE SEQUENCE [LARGE SCALE GENOMIC DNA]</scope>
    <source>
        <strain evidence="3 4">MSJ-11</strain>
    </source>
</reference>
<protein>
    <submittedName>
        <fullName evidence="3">PRK06851 family protein</fullName>
    </submittedName>
</protein>
<organism evidence="3 4">
    <name type="scientific">Clostridium mobile</name>
    <dbReference type="NCBI Taxonomy" id="2841512"/>
    <lineage>
        <taxon>Bacteria</taxon>
        <taxon>Bacillati</taxon>
        <taxon>Bacillota</taxon>
        <taxon>Clostridia</taxon>
        <taxon>Eubacteriales</taxon>
        <taxon>Clostridiaceae</taxon>
        <taxon>Clostridium</taxon>
    </lineage>
</organism>
<sequence length="363" mass="41492">MESEYVMNKERHLFPGSNTSMGFHSFFQYIIPLNEAKRIFYIKGGPGTGKSFLMKKIGKVFSEKGYSIEYFHCSSDNESLDAVVIKELGIALLDGTAPHINDPKVPGAVDEIINFGVCLNESNLSKVKEEIMNVDNKIKDSFKRAYAYIGAAKKVHDDWRHHNSKALDKDKLRKLKIDFKNKIIKNNVDKNGSERHLFATAFTPNGIITYIDTIYKHCSKTYLLKGGPGTGKTELLNYIKEEALVNGYDVEVFHDPLNPERIEHLILPELDTALLTSSEISKLSLSDEVIDMDSLLNNDYIDSVKDLILEDSYNFYKLLDIGLKNLSNCKKLHDDLEKYYVDNIDFQCRDEISEKIIHRLLEY</sequence>
<feature type="domain" description="Nephrocystin 3-like N-terminal" evidence="2">
    <location>
        <begin position="35"/>
        <end position="80"/>
    </location>
</feature>
<evidence type="ECO:0000259" key="2">
    <source>
        <dbReference type="Pfam" id="PF24883"/>
    </source>
</evidence>
<evidence type="ECO:0000256" key="1">
    <source>
        <dbReference type="ARBA" id="ARBA00022737"/>
    </source>
</evidence>
<name>A0ABS6EJF9_9CLOT</name>
<proteinExistence type="predicted"/>
<keyword evidence="1" id="KW-0677">Repeat</keyword>
<dbReference type="Pfam" id="PF24883">
    <property type="entry name" value="NPHP3_N"/>
    <property type="match status" value="1"/>
</dbReference>
<keyword evidence="4" id="KW-1185">Reference proteome</keyword>
<dbReference type="InterPro" id="IPR056884">
    <property type="entry name" value="NPHP3-like_N"/>
</dbReference>
<gene>
    <name evidence="3" type="ORF">KQI86_13115</name>
</gene>
<evidence type="ECO:0000313" key="3">
    <source>
        <dbReference type="EMBL" id="MBU5485277.1"/>
    </source>
</evidence>